<dbReference type="Gene3D" id="3.30.70.100">
    <property type="match status" value="1"/>
</dbReference>
<dbReference type="GO" id="GO:0005739">
    <property type="term" value="C:mitochondrion"/>
    <property type="evidence" value="ECO:0007669"/>
    <property type="project" value="TreeGrafter"/>
</dbReference>
<reference evidence="3" key="1">
    <citation type="submission" date="2018-05" db="EMBL/GenBank/DDBJ databases">
        <authorList>
            <person name="Lanie J.A."/>
            <person name="Ng W.-L."/>
            <person name="Kazmierczak K.M."/>
            <person name="Andrzejewski T.M."/>
            <person name="Davidsen T.M."/>
            <person name="Wayne K.J."/>
            <person name="Tettelin H."/>
            <person name="Glass J.I."/>
            <person name="Rusch D."/>
            <person name="Podicherti R."/>
            <person name="Tsui H.-C.T."/>
            <person name="Winkler M.E."/>
        </authorList>
    </citation>
    <scope>NUCLEOTIDE SEQUENCE</scope>
</reference>
<sequence length="101" mass="11720">VSFVEMRTYDLKIGTANAYASLYREEGYAIQKSHLGEPVGYYVSEVGELNQIIHMWRYESLEQRAEKRTALFADPDWLAYIAKIGPMIIRQRNAILYEVLS</sequence>
<gene>
    <name evidence="3" type="ORF">METZ01_LOCUS17006</name>
</gene>
<evidence type="ECO:0000256" key="1">
    <source>
        <dbReference type="ARBA" id="ARBA00005291"/>
    </source>
</evidence>
<feature type="non-terminal residue" evidence="3">
    <location>
        <position position="1"/>
    </location>
</feature>
<dbReference type="PANTHER" id="PTHR21017:SF17">
    <property type="entry name" value="PROTEIN NIPSNAP"/>
    <property type="match status" value="1"/>
</dbReference>
<evidence type="ECO:0000259" key="2">
    <source>
        <dbReference type="Pfam" id="PF07978"/>
    </source>
</evidence>
<dbReference type="AlphaFoldDB" id="A0A381PAZ1"/>
<dbReference type="GO" id="GO:0000423">
    <property type="term" value="P:mitophagy"/>
    <property type="evidence" value="ECO:0007669"/>
    <property type="project" value="UniProtKB-ARBA"/>
</dbReference>
<accession>A0A381PAZ1</accession>
<proteinExistence type="inferred from homology"/>
<name>A0A381PAZ1_9ZZZZ</name>
<evidence type="ECO:0000313" key="3">
    <source>
        <dbReference type="EMBL" id="SUZ64152.1"/>
    </source>
</evidence>
<protein>
    <recommendedName>
        <fullName evidence="2">NIPSNAP domain-containing protein</fullName>
    </recommendedName>
</protein>
<dbReference type="SUPFAM" id="SSF54909">
    <property type="entry name" value="Dimeric alpha+beta barrel"/>
    <property type="match status" value="1"/>
</dbReference>
<dbReference type="InterPro" id="IPR012577">
    <property type="entry name" value="NIPSNAP"/>
</dbReference>
<dbReference type="EMBL" id="UINC01000928">
    <property type="protein sequence ID" value="SUZ64152.1"/>
    <property type="molecule type" value="Genomic_DNA"/>
</dbReference>
<organism evidence="3">
    <name type="scientific">marine metagenome</name>
    <dbReference type="NCBI Taxonomy" id="408172"/>
    <lineage>
        <taxon>unclassified sequences</taxon>
        <taxon>metagenomes</taxon>
        <taxon>ecological metagenomes</taxon>
    </lineage>
</organism>
<feature type="domain" description="NIPSNAP" evidence="2">
    <location>
        <begin position="4"/>
        <end position="97"/>
    </location>
</feature>
<dbReference type="PANTHER" id="PTHR21017">
    <property type="entry name" value="NIPSNAP-RELATED"/>
    <property type="match status" value="1"/>
</dbReference>
<dbReference type="Pfam" id="PF07978">
    <property type="entry name" value="NIPSNAP"/>
    <property type="match status" value="1"/>
</dbReference>
<dbReference type="InterPro" id="IPR051557">
    <property type="entry name" value="NipSnap_domain"/>
</dbReference>
<dbReference type="InterPro" id="IPR011008">
    <property type="entry name" value="Dimeric_a/b-barrel"/>
</dbReference>
<comment type="similarity">
    <text evidence="1">Belongs to the NipSnap family.</text>
</comment>